<comment type="subcellular location">
    <subcellularLocation>
        <location evidence="1">Nucleus</location>
    </subcellularLocation>
    <subcellularLocation>
        <location evidence="2">Plastid</location>
    </subcellularLocation>
</comment>
<dbReference type="Gene3D" id="3.40.50.10810">
    <property type="entry name" value="Tandem AAA-ATPase domain"/>
    <property type="match status" value="1"/>
</dbReference>
<evidence type="ECO:0000313" key="12">
    <source>
        <dbReference type="Proteomes" id="UP000595140"/>
    </source>
</evidence>
<reference evidence="11 12" key="1">
    <citation type="submission" date="2018-04" db="EMBL/GenBank/DDBJ databases">
        <authorList>
            <person name="Vogel A."/>
        </authorList>
    </citation>
    <scope>NUCLEOTIDE SEQUENCE [LARGE SCALE GENOMIC DNA]</scope>
</reference>
<keyword evidence="6" id="KW-0067">ATP-binding</keyword>
<dbReference type="SMART" id="SM00490">
    <property type="entry name" value="HELICc"/>
    <property type="match status" value="1"/>
</dbReference>
<dbReference type="InterPro" id="IPR038718">
    <property type="entry name" value="SNF2-like_sf"/>
</dbReference>
<feature type="compositionally biased region" description="Basic and acidic residues" evidence="8">
    <location>
        <begin position="248"/>
        <end position="258"/>
    </location>
</feature>
<dbReference type="GO" id="GO:0005634">
    <property type="term" value="C:nucleus"/>
    <property type="evidence" value="ECO:0007669"/>
    <property type="project" value="UniProtKB-SubCell"/>
</dbReference>
<dbReference type="PROSITE" id="PS51192">
    <property type="entry name" value="HELICASE_ATP_BIND_1"/>
    <property type="match status" value="1"/>
</dbReference>
<accession>A0A484KBQ8</accession>
<feature type="region of interest" description="Disordered" evidence="8">
    <location>
        <begin position="88"/>
        <end position="107"/>
    </location>
</feature>
<evidence type="ECO:0000313" key="11">
    <source>
        <dbReference type="EMBL" id="VFQ60359.1"/>
    </source>
</evidence>
<dbReference type="InterPro" id="IPR000330">
    <property type="entry name" value="SNF2_N"/>
</dbReference>
<dbReference type="InterPro" id="IPR049730">
    <property type="entry name" value="SNF2/RAD54-like_C"/>
</dbReference>
<keyword evidence="12" id="KW-1185">Reference proteome</keyword>
<dbReference type="GO" id="GO:0080188">
    <property type="term" value="P:gene silencing by siRNA-directed DNA methylation"/>
    <property type="evidence" value="ECO:0007669"/>
    <property type="project" value="InterPro"/>
</dbReference>
<evidence type="ECO:0000256" key="5">
    <source>
        <dbReference type="ARBA" id="ARBA00022806"/>
    </source>
</evidence>
<protein>
    <recommendedName>
        <fullName evidence="13">Helicase ATP-binding domain-containing protein</fullName>
    </recommendedName>
</protein>
<evidence type="ECO:0000256" key="8">
    <source>
        <dbReference type="SAM" id="MobiDB-lite"/>
    </source>
</evidence>
<dbReference type="Pfam" id="PF00271">
    <property type="entry name" value="Helicase_C"/>
    <property type="match status" value="1"/>
</dbReference>
<evidence type="ECO:0000259" key="9">
    <source>
        <dbReference type="PROSITE" id="PS51192"/>
    </source>
</evidence>
<dbReference type="EMBL" id="OOIL02000115">
    <property type="protein sequence ID" value="VFQ60359.1"/>
    <property type="molecule type" value="Genomic_DNA"/>
</dbReference>
<feature type="domain" description="Helicase C-terminal" evidence="10">
    <location>
        <begin position="616"/>
        <end position="775"/>
    </location>
</feature>
<dbReference type="InterPro" id="IPR001650">
    <property type="entry name" value="Helicase_C-like"/>
</dbReference>
<sequence>MKMMRSRMGFCKENGQNKKRPRFCPVAAQDYSDPFDLCNLQEGLLNLEKFGSVAKDIEELIARRRLFLEKHCLSAASEANQKPHVVILDSDSDSHSDGGGGDANEKSNYGLYAAANQKPQTVILGSDSDSHSDDDGANEQSINGPYDDDDVGDVWKEMAFVMAYSKDTSADQYCSEENGIINGNGDCDHIFILKEDIGTVCRVCGFILQSIETIIDFQYRKAKKSSRSVYREARARAPQCPSSGGARPSEDGRKEESLSPHLRHEKLMKPHQIEGFKFLVKNLVGDHPGGCILAHAPGSGKTFTIITFLRSYMSKCPEARPLVVLPKGILSTWKREFSRWQVEEEDGDRTFPLLDFYSARADNRCQQLDVLQSWSRERSVLFLGYKQFSSIVCSDDDETAQTAECRRILLACPSILVLDEGHTPRNEDTDTLTSLGMVRTPRKVVLSGTLYQNSVREVFNIVNLVRPKFMNLPASRDLKRRILSRAKVSGTHTSSFSDREFFDIVEKTLSKDDNFPRKVAVIKDLREMTSNVLHYYKGDFLDELPGLMDFTVLLRLSEKQRNEVEKLKKLHNQRFRVISECSAIYIHPKLRSTEKIFGVLGDLDVKEGAKTKFYLNLLNLCESCGEKLLVFSQYLLPLKFLERLTGKIKGYSLGKEMFVITGDSESAARDSSVDAFNSSPHARVFFGSIRACGEGISLVGASRVVVLDVHLNPSVTRQAVGRAFRPGQTRRVYVYRLVAAGSPEEDDHRICFEKESVSRLWFEWSEHDGHRDSGGMTAVDVEACGDMFLESPCFGEDIVSLYRR</sequence>
<dbReference type="InterPro" id="IPR027417">
    <property type="entry name" value="P-loop_NTPase"/>
</dbReference>
<dbReference type="AlphaFoldDB" id="A0A484KBQ8"/>
<evidence type="ECO:0008006" key="13">
    <source>
        <dbReference type="Google" id="ProtNLM"/>
    </source>
</evidence>
<proteinExistence type="predicted"/>
<evidence type="ECO:0000256" key="2">
    <source>
        <dbReference type="ARBA" id="ARBA00004474"/>
    </source>
</evidence>
<dbReference type="GO" id="GO:0009536">
    <property type="term" value="C:plastid"/>
    <property type="evidence" value="ECO:0007669"/>
    <property type="project" value="UniProtKB-SubCell"/>
</dbReference>
<dbReference type="InterPro" id="IPR014001">
    <property type="entry name" value="Helicase_ATP-bd"/>
</dbReference>
<dbReference type="PROSITE" id="PS51194">
    <property type="entry name" value="HELICASE_CTER"/>
    <property type="match status" value="1"/>
</dbReference>
<keyword evidence="4" id="KW-0378">Hydrolase</keyword>
<feature type="region of interest" description="Disordered" evidence="8">
    <location>
        <begin position="232"/>
        <end position="264"/>
    </location>
</feature>
<gene>
    <name evidence="11" type="ORF">CCAM_LOCUS2135</name>
</gene>
<dbReference type="SUPFAM" id="SSF52540">
    <property type="entry name" value="P-loop containing nucleoside triphosphate hydrolases"/>
    <property type="match status" value="2"/>
</dbReference>
<dbReference type="CDD" id="cd18793">
    <property type="entry name" value="SF2_C_SNF"/>
    <property type="match status" value="1"/>
</dbReference>
<dbReference type="SMART" id="SM00487">
    <property type="entry name" value="DEXDc"/>
    <property type="match status" value="1"/>
</dbReference>
<dbReference type="OrthoDB" id="9900844at2759"/>
<evidence type="ECO:0000256" key="7">
    <source>
        <dbReference type="ARBA" id="ARBA00023242"/>
    </source>
</evidence>
<evidence type="ECO:0000256" key="3">
    <source>
        <dbReference type="ARBA" id="ARBA00022741"/>
    </source>
</evidence>
<keyword evidence="7" id="KW-0539">Nucleus</keyword>
<dbReference type="PANTHER" id="PTHR45821:SF1">
    <property type="entry name" value="ATP-DEPENDENT HELICASE FAMILY PROTEIN-RELATED"/>
    <property type="match status" value="1"/>
</dbReference>
<evidence type="ECO:0000256" key="1">
    <source>
        <dbReference type="ARBA" id="ARBA00004123"/>
    </source>
</evidence>
<evidence type="ECO:0000256" key="4">
    <source>
        <dbReference type="ARBA" id="ARBA00022801"/>
    </source>
</evidence>
<evidence type="ECO:0000259" key="10">
    <source>
        <dbReference type="PROSITE" id="PS51194"/>
    </source>
</evidence>
<dbReference type="InterPro" id="IPR044567">
    <property type="entry name" value="CLSY/DRD1"/>
</dbReference>
<dbReference type="Gene3D" id="3.40.50.300">
    <property type="entry name" value="P-loop containing nucleotide triphosphate hydrolases"/>
    <property type="match status" value="1"/>
</dbReference>
<organism evidence="11 12">
    <name type="scientific">Cuscuta campestris</name>
    <dbReference type="NCBI Taxonomy" id="132261"/>
    <lineage>
        <taxon>Eukaryota</taxon>
        <taxon>Viridiplantae</taxon>
        <taxon>Streptophyta</taxon>
        <taxon>Embryophyta</taxon>
        <taxon>Tracheophyta</taxon>
        <taxon>Spermatophyta</taxon>
        <taxon>Magnoliopsida</taxon>
        <taxon>eudicotyledons</taxon>
        <taxon>Gunneridae</taxon>
        <taxon>Pentapetalae</taxon>
        <taxon>asterids</taxon>
        <taxon>lamiids</taxon>
        <taxon>Solanales</taxon>
        <taxon>Convolvulaceae</taxon>
        <taxon>Cuscuteae</taxon>
        <taxon>Cuscuta</taxon>
        <taxon>Cuscuta subgen. Grammica</taxon>
        <taxon>Cuscuta sect. Cleistogrammica</taxon>
    </lineage>
</organism>
<keyword evidence="5" id="KW-0347">Helicase</keyword>
<feature type="region of interest" description="Disordered" evidence="8">
    <location>
        <begin position="123"/>
        <end position="148"/>
    </location>
</feature>
<dbReference type="GO" id="GO:0004386">
    <property type="term" value="F:helicase activity"/>
    <property type="evidence" value="ECO:0007669"/>
    <property type="project" value="UniProtKB-KW"/>
</dbReference>
<dbReference type="GO" id="GO:0016787">
    <property type="term" value="F:hydrolase activity"/>
    <property type="evidence" value="ECO:0007669"/>
    <property type="project" value="UniProtKB-KW"/>
</dbReference>
<dbReference type="Proteomes" id="UP000595140">
    <property type="component" value="Unassembled WGS sequence"/>
</dbReference>
<feature type="domain" description="Helicase ATP-binding" evidence="9">
    <location>
        <begin position="282"/>
        <end position="468"/>
    </location>
</feature>
<dbReference type="Pfam" id="PF00176">
    <property type="entry name" value="SNF2-rel_dom"/>
    <property type="match status" value="1"/>
</dbReference>
<dbReference type="GO" id="GO:0005524">
    <property type="term" value="F:ATP binding"/>
    <property type="evidence" value="ECO:0007669"/>
    <property type="project" value="UniProtKB-KW"/>
</dbReference>
<name>A0A484KBQ8_9ASTE</name>
<dbReference type="PANTHER" id="PTHR45821">
    <property type="entry name" value="SNF2 DOMAIN-CONTAINING PROTEIN CLASSY 2-RELATED"/>
    <property type="match status" value="1"/>
</dbReference>
<keyword evidence="3" id="KW-0547">Nucleotide-binding</keyword>
<evidence type="ECO:0000256" key="6">
    <source>
        <dbReference type="ARBA" id="ARBA00022840"/>
    </source>
</evidence>